<dbReference type="Proteomes" id="UP000464669">
    <property type="component" value="Segment"/>
</dbReference>
<reference evidence="1 2" key="1">
    <citation type="submission" date="2019-11" db="EMBL/GenBank/DDBJ databases">
        <authorList>
            <person name="Lewis R."/>
            <person name="Clooney A.G."/>
            <person name="Stockdale S.R."/>
            <person name="Buttimer C."/>
            <person name="Draper L.A."/>
            <person name="Ross R.P."/>
            <person name="Hill C."/>
        </authorList>
    </citation>
    <scope>NUCLEOTIDE SEQUENCE [LARGE SCALE GENOMIC DNA]</scope>
</reference>
<evidence type="ECO:0000313" key="1">
    <source>
        <dbReference type="EMBL" id="QGH71970.1"/>
    </source>
</evidence>
<accession>A0A6B7ZEQ9</accession>
<sequence>MDRLLRQYPNEQRLDVLVNNETKLLLLLDARHVEYEKQDLSFINKHSIKTDIKNIRPSDVVRLVRPLGVTLYSTDIESITEVPGGYEVNIHPHCLVHYGTFKIKYREYVNEG</sequence>
<keyword evidence="2" id="KW-1185">Reference proteome</keyword>
<name>A0A6B7ZEQ9_9CAUD</name>
<evidence type="ECO:0000313" key="2">
    <source>
        <dbReference type="Proteomes" id="UP000464669"/>
    </source>
</evidence>
<dbReference type="EMBL" id="MN642089">
    <property type="protein sequence ID" value="QGH71970.1"/>
    <property type="molecule type" value="Genomic_DNA"/>
</dbReference>
<organism evidence="1 2">
    <name type="scientific">Klebsiella phage N1M2</name>
    <dbReference type="NCBI Taxonomy" id="2664939"/>
    <lineage>
        <taxon>Viruses</taxon>
        <taxon>Duplodnaviria</taxon>
        <taxon>Heunggongvirae</taxon>
        <taxon>Uroviricota</taxon>
        <taxon>Caudoviricetes</taxon>
        <taxon>Chimalliviridae</taxon>
        <taxon>Nimduovirus</taxon>
        <taxon>Nimduovirus N1M2</taxon>
    </lineage>
</organism>
<proteinExistence type="predicted"/>
<protein>
    <submittedName>
        <fullName evidence="1">Uncharacterized protein</fullName>
    </submittedName>
</protein>
<gene>
    <name evidence="1" type="ORF">N1M2_107</name>
</gene>